<dbReference type="Proteomes" id="UP000681414">
    <property type="component" value="Unassembled WGS sequence"/>
</dbReference>
<keyword evidence="1" id="KW-1133">Transmembrane helix</keyword>
<proteinExistence type="predicted"/>
<keyword evidence="1" id="KW-0472">Membrane</keyword>
<dbReference type="InterPro" id="IPR057359">
    <property type="entry name" value="YfjL_N"/>
</dbReference>
<accession>A0A942TH66</accession>
<evidence type="ECO:0000313" key="5">
    <source>
        <dbReference type="Proteomes" id="UP000681414"/>
    </source>
</evidence>
<gene>
    <name evidence="4" type="ORF">KHA97_13290</name>
</gene>
<dbReference type="Pfam" id="PF25425">
    <property type="entry name" value="YfjL_N"/>
    <property type="match status" value="1"/>
</dbReference>
<dbReference type="Pfam" id="PF24911">
    <property type="entry name" value="YfjL_C"/>
    <property type="match status" value="1"/>
</dbReference>
<feature type="transmembrane region" description="Helical" evidence="1">
    <location>
        <begin position="6"/>
        <end position="26"/>
    </location>
</feature>
<feature type="domain" description="YfjL-like N-terminal" evidence="3">
    <location>
        <begin position="3"/>
        <end position="98"/>
    </location>
</feature>
<keyword evidence="5" id="KW-1185">Reference proteome</keyword>
<evidence type="ECO:0000256" key="1">
    <source>
        <dbReference type="SAM" id="Phobius"/>
    </source>
</evidence>
<organism evidence="4 5">
    <name type="scientific">Lederbergia citri</name>
    <dbReference type="NCBI Taxonomy" id="2833580"/>
    <lineage>
        <taxon>Bacteria</taxon>
        <taxon>Bacillati</taxon>
        <taxon>Bacillota</taxon>
        <taxon>Bacilli</taxon>
        <taxon>Bacillales</taxon>
        <taxon>Bacillaceae</taxon>
        <taxon>Lederbergia</taxon>
    </lineage>
</organism>
<dbReference type="RefSeq" id="WP_213125199.1">
    <property type="nucleotide sequence ID" value="NZ_JAGYPG010000002.1"/>
</dbReference>
<sequence length="240" mass="28302">MTMKKWIYLILIIILVVPILFFYNAFNGNPTWKYFSNKAVKHYLEVKYPGDEFVIRDAIYNFKVSGYSYTVRKVGDEHQKDYEFTVTGFWKPTVTYDGIYYDNLDLPLMEKLEKEAAAEITELLKDKVDRIVEMGVQVEVLQGTYSPDTKWSKDLKLEKPMYLYLIADATNMNKEDVLKTVRSIQQTLNSEHYSYLGFSFNGNLFDNEMIQKDDRGYVKYSVLFEKDSNIELNDVEEYNQ</sequence>
<comment type="caution">
    <text evidence="4">The sequence shown here is derived from an EMBL/GenBank/DDBJ whole genome shotgun (WGS) entry which is preliminary data.</text>
</comment>
<dbReference type="InterPro" id="IPR056905">
    <property type="entry name" value="YfjL_C"/>
</dbReference>
<dbReference type="EMBL" id="JAGYPG010000002">
    <property type="protein sequence ID" value="MBS4196034.1"/>
    <property type="molecule type" value="Genomic_DNA"/>
</dbReference>
<dbReference type="AlphaFoldDB" id="A0A942TH66"/>
<protein>
    <submittedName>
        <fullName evidence="4">DUF3139 domain-containing protein</fullName>
    </submittedName>
</protein>
<keyword evidence="1" id="KW-0812">Transmembrane</keyword>
<evidence type="ECO:0000259" key="2">
    <source>
        <dbReference type="Pfam" id="PF24911"/>
    </source>
</evidence>
<evidence type="ECO:0000259" key="3">
    <source>
        <dbReference type="Pfam" id="PF25425"/>
    </source>
</evidence>
<name>A0A942TH66_9BACI</name>
<evidence type="ECO:0000313" key="4">
    <source>
        <dbReference type="EMBL" id="MBS4196034.1"/>
    </source>
</evidence>
<feature type="domain" description="YfjL-like C-terminal" evidence="2">
    <location>
        <begin position="115"/>
        <end position="236"/>
    </location>
</feature>
<reference evidence="4 5" key="1">
    <citation type="submission" date="2021-05" db="EMBL/GenBank/DDBJ databases">
        <title>Novel Bacillus species.</title>
        <authorList>
            <person name="Liu G."/>
        </authorList>
    </citation>
    <scope>NUCLEOTIDE SEQUENCE [LARGE SCALE GENOMIC DNA]</scope>
    <source>
        <strain evidence="5">FJAT-49780</strain>
    </source>
</reference>